<comment type="caution">
    <text evidence="16">The sequence shown here is derived from an EMBL/GenBank/DDBJ whole genome shotgun (WGS) entry which is preliminary data.</text>
</comment>
<evidence type="ECO:0000256" key="1">
    <source>
        <dbReference type="ARBA" id="ARBA00022490"/>
    </source>
</evidence>
<feature type="repeat" description="CXXCXGXG motif" evidence="11">
    <location>
        <begin position="213"/>
        <end position="220"/>
    </location>
</feature>
<feature type="binding site" evidence="11">
    <location>
        <position position="216"/>
    </location>
    <ligand>
        <name>Zn(2+)</name>
        <dbReference type="ChEBI" id="CHEBI:29105"/>
        <label>2</label>
    </ligand>
</feature>
<dbReference type="Gene3D" id="1.10.287.110">
    <property type="entry name" value="DnaJ domain"/>
    <property type="match status" value="1"/>
</dbReference>
<dbReference type="InterPro" id="IPR036410">
    <property type="entry name" value="HSP_DnaJ_Cys-rich_dom_sf"/>
</dbReference>
<dbReference type="InterPro" id="IPR012724">
    <property type="entry name" value="DnaJ"/>
</dbReference>
<organism evidence="16 17">
    <name type="scientific">Corynebacterium falsenii</name>
    <dbReference type="NCBI Taxonomy" id="108486"/>
    <lineage>
        <taxon>Bacteria</taxon>
        <taxon>Bacillati</taxon>
        <taxon>Actinomycetota</taxon>
        <taxon>Actinomycetes</taxon>
        <taxon>Mycobacteriales</taxon>
        <taxon>Corynebacteriaceae</taxon>
        <taxon>Corynebacterium</taxon>
    </lineage>
</organism>
<feature type="zinc finger region" description="CR-type" evidence="12">
    <location>
        <begin position="183"/>
        <end position="261"/>
    </location>
</feature>
<keyword evidence="17" id="KW-1185">Reference proteome</keyword>
<dbReference type="Gene3D" id="2.60.260.20">
    <property type="entry name" value="Urease metallochaperone UreE, N-terminal domain"/>
    <property type="match status" value="2"/>
</dbReference>
<dbReference type="AlphaFoldDB" id="A0A418Q5G8"/>
<dbReference type="PROSITE" id="PS51188">
    <property type="entry name" value="ZF_CR"/>
    <property type="match status" value="1"/>
</dbReference>
<dbReference type="FunFam" id="2.60.260.20:FF:000005">
    <property type="entry name" value="Chaperone protein dnaJ 1, mitochondrial"/>
    <property type="match status" value="1"/>
</dbReference>
<proteinExistence type="inferred from homology"/>
<evidence type="ECO:0000256" key="12">
    <source>
        <dbReference type="PROSITE-ProRule" id="PRU00546"/>
    </source>
</evidence>
<comment type="subunit">
    <text evidence="11">Homodimer.</text>
</comment>
<keyword evidence="6 11" id="KW-0862">Zinc</keyword>
<evidence type="ECO:0000256" key="2">
    <source>
        <dbReference type="ARBA" id="ARBA00022705"/>
    </source>
</evidence>
<feature type="domain" description="J" evidence="14">
    <location>
        <begin position="10"/>
        <end position="75"/>
    </location>
</feature>
<feature type="repeat" description="CXXCXGXG motif" evidence="11">
    <location>
        <begin position="196"/>
        <end position="203"/>
    </location>
</feature>
<keyword evidence="2 11" id="KW-0235">DNA replication</keyword>
<dbReference type="PANTHER" id="PTHR43096">
    <property type="entry name" value="DNAJ HOMOLOG 1, MITOCHONDRIAL-RELATED"/>
    <property type="match status" value="1"/>
</dbReference>
<dbReference type="NCBIfam" id="NF010872">
    <property type="entry name" value="PRK14279.1"/>
    <property type="match status" value="1"/>
</dbReference>
<evidence type="ECO:0000256" key="6">
    <source>
        <dbReference type="ARBA" id="ARBA00022833"/>
    </source>
</evidence>
<dbReference type="HAMAP" id="MF_01152">
    <property type="entry name" value="DnaJ"/>
    <property type="match status" value="1"/>
</dbReference>
<evidence type="ECO:0000256" key="13">
    <source>
        <dbReference type="SAM" id="MobiDB-lite"/>
    </source>
</evidence>
<keyword evidence="8 11" id="KW-0143">Chaperone</keyword>
<sequence>MAQREWAEKDYYGDLGVSSTATAEEIKKAYRKIAREDHPDKKPGDAAAEERFKKASEAYSVVGDKEKRAEYDELKQMLASGAFSSGGSGFGGYSSGGGFSSYGGGFSGAGSSGFSGGTGGFNMSDLFGDGGGGLGDMFGGLFGDDMGGGQRGQRTQRAGRQQRSRGADVETELTLDFREATKGVTVPIRLTKPEPCETCHGSGAKPGTSPVTCSTCNGSGMTNEQRGAFGFSRPCPDCAGTGTVIKDKCPDCGGTGRVTKARTITVRVPAGVVDGQKVRLAGQGAAGQNGKPAGDLFVTVHVRPDKVFERSGNDLKLTVPVSFSELVLGGAVTVPTLDSKVRVRIPQGTQDGTTLRVRGRGVHKRNGTSGDLLVTVKVAVPKNLDEGAMSALRKFAEEEKRSGFDPREGWEGN</sequence>
<evidence type="ECO:0000256" key="8">
    <source>
        <dbReference type="ARBA" id="ARBA00023186"/>
    </source>
</evidence>
<dbReference type="EMBL" id="QXJK01000011">
    <property type="protein sequence ID" value="RIX33849.1"/>
    <property type="molecule type" value="Genomic_DNA"/>
</dbReference>
<dbReference type="Pfam" id="PF00684">
    <property type="entry name" value="DnaJ_CXXCXGXG"/>
    <property type="match status" value="1"/>
</dbReference>
<dbReference type="InterPro" id="IPR001305">
    <property type="entry name" value="HSP_DnaJ_Cys-rich_dom"/>
</dbReference>
<dbReference type="SUPFAM" id="SSF57938">
    <property type="entry name" value="DnaJ/Hsp40 cysteine-rich domain"/>
    <property type="match status" value="1"/>
</dbReference>
<comment type="function">
    <text evidence="11">Participates actively in the response to hyperosmotic and heat shock by preventing the aggregation of stress-denatured proteins and by disaggregating proteins, also in an autonomous, DnaK-independent fashion. Unfolded proteins bind initially to DnaJ; upon interaction with the DnaJ-bound protein, DnaK hydrolyzes its bound ATP, resulting in the formation of a stable complex. GrpE releases ADP from DnaK; ATP binding to DnaK triggers the release of the substrate protein, thus completing the reaction cycle. Several rounds of ATP-dependent interactions between DnaJ, DnaK and GrpE are required for fully efficient folding. Also involved, together with DnaK and GrpE, in the DNA replication of plasmids through activation of initiation proteins.</text>
</comment>
<feature type="binding site" evidence="11">
    <location>
        <position position="213"/>
    </location>
    <ligand>
        <name>Zn(2+)</name>
        <dbReference type="ChEBI" id="CHEBI:29105"/>
        <label>2</label>
    </ligand>
</feature>
<dbReference type="SUPFAM" id="SSF46565">
    <property type="entry name" value="Chaperone J-domain"/>
    <property type="match status" value="1"/>
</dbReference>
<dbReference type="PRINTS" id="PR00625">
    <property type="entry name" value="JDOMAIN"/>
</dbReference>
<dbReference type="CDD" id="cd10747">
    <property type="entry name" value="DnaJ_C"/>
    <property type="match status" value="1"/>
</dbReference>
<dbReference type="GO" id="GO:0005524">
    <property type="term" value="F:ATP binding"/>
    <property type="evidence" value="ECO:0007669"/>
    <property type="project" value="InterPro"/>
</dbReference>
<dbReference type="NCBIfam" id="TIGR02349">
    <property type="entry name" value="DnaJ_bact"/>
    <property type="match status" value="1"/>
</dbReference>
<keyword evidence="1 11" id="KW-0963">Cytoplasm</keyword>
<dbReference type="STRING" id="1451189.CFAL_01140"/>
<dbReference type="FunFam" id="2.10.230.10:FF:000002">
    <property type="entry name" value="Molecular chaperone DnaJ"/>
    <property type="match status" value="1"/>
</dbReference>
<dbReference type="CDD" id="cd10719">
    <property type="entry name" value="DnaJ_zf"/>
    <property type="match status" value="1"/>
</dbReference>
<keyword evidence="4 11" id="KW-0677">Repeat</keyword>
<feature type="repeat" description="CXXCXGXG motif" evidence="11">
    <location>
        <begin position="249"/>
        <end position="256"/>
    </location>
</feature>
<feature type="repeat" description="CXXCXGXG motif" evidence="11">
    <location>
        <begin position="235"/>
        <end position="242"/>
    </location>
</feature>
<dbReference type="InterPro" id="IPR036869">
    <property type="entry name" value="J_dom_sf"/>
</dbReference>
<feature type="binding site" evidence="11">
    <location>
        <position position="235"/>
    </location>
    <ligand>
        <name>Zn(2+)</name>
        <dbReference type="ChEBI" id="CHEBI:29105"/>
        <label>2</label>
    </ligand>
</feature>
<dbReference type="SMART" id="SM00271">
    <property type="entry name" value="DnaJ"/>
    <property type="match status" value="1"/>
</dbReference>
<dbReference type="PROSITE" id="PS50076">
    <property type="entry name" value="DNAJ_2"/>
    <property type="match status" value="1"/>
</dbReference>
<dbReference type="GO" id="GO:0009408">
    <property type="term" value="P:response to heat"/>
    <property type="evidence" value="ECO:0007669"/>
    <property type="project" value="InterPro"/>
</dbReference>
<feature type="binding site" evidence="11">
    <location>
        <position position="238"/>
    </location>
    <ligand>
        <name>Zn(2+)</name>
        <dbReference type="ChEBI" id="CHEBI:29105"/>
        <label>2</label>
    </ligand>
</feature>
<dbReference type="CDD" id="cd06257">
    <property type="entry name" value="DnaJ"/>
    <property type="match status" value="1"/>
</dbReference>
<dbReference type="SUPFAM" id="SSF49493">
    <property type="entry name" value="HSP40/DnaJ peptide-binding domain"/>
    <property type="match status" value="2"/>
</dbReference>
<reference evidence="16 17" key="1">
    <citation type="submission" date="2018-09" db="EMBL/GenBank/DDBJ databases">
        <title>Optimization and identification of Corynebacterium falsenii FN1-14 from fish paste.</title>
        <authorList>
            <person name="Daroonpunt R."/>
            <person name="Tanasupawat S."/>
        </authorList>
    </citation>
    <scope>NUCLEOTIDE SEQUENCE [LARGE SCALE GENOMIC DNA]</scope>
    <source>
        <strain evidence="16 17">FN1-14</strain>
    </source>
</reference>
<feature type="binding site" evidence="11">
    <location>
        <position position="196"/>
    </location>
    <ligand>
        <name>Zn(2+)</name>
        <dbReference type="ChEBI" id="CHEBI:29105"/>
        <label>1</label>
    </ligand>
</feature>
<dbReference type="OrthoDB" id="9779889at2"/>
<comment type="domain">
    <text evidence="11">The J domain is necessary and sufficient to stimulate DnaK ATPase activity. Zinc center 1 plays an important role in the autonomous, DnaK-independent chaperone activity of DnaJ. Zinc center 2 is essential for interaction with DnaK and for DnaJ activity.</text>
</comment>
<dbReference type="RefSeq" id="WP_119665117.1">
    <property type="nucleotide sequence ID" value="NZ_QXJK01000011.1"/>
</dbReference>
<keyword evidence="5 11" id="KW-0863">Zinc-finger</keyword>
<evidence type="ECO:0000256" key="4">
    <source>
        <dbReference type="ARBA" id="ARBA00022737"/>
    </source>
</evidence>
<gene>
    <name evidence="11 16" type="primary">dnaJ</name>
    <name evidence="16" type="ORF">D3M95_09150</name>
</gene>
<dbReference type="Proteomes" id="UP000285278">
    <property type="component" value="Unassembled WGS sequence"/>
</dbReference>
<dbReference type="GO" id="GO:0006260">
    <property type="term" value="P:DNA replication"/>
    <property type="evidence" value="ECO:0007669"/>
    <property type="project" value="UniProtKB-KW"/>
</dbReference>
<comment type="cofactor">
    <cofactor evidence="11">
        <name>Zn(2+)</name>
        <dbReference type="ChEBI" id="CHEBI:29105"/>
    </cofactor>
    <text evidence="11">Binds 2 Zn(2+) ions per monomer.</text>
</comment>
<evidence type="ECO:0000313" key="16">
    <source>
        <dbReference type="EMBL" id="RIX33849.1"/>
    </source>
</evidence>
<evidence type="ECO:0000256" key="7">
    <source>
        <dbReference type="ARBA" id="ARBA00023016"/>
    </source>
</evidence>
<comment type="subcellular location">
    <subcellularLocation>
        <location evidence="11">Cytoplasm</location>
    </subcellularLocation>
</comment>
<evidence type="ECO:0000256" key="3">
    <source>
        <dbReference type="ARBA" id="ARBA00022723"/>
    </source>
</evidence>
<evidence type="ECO:0000259" key="14">
    <source>
        <dbReference type="PROSITE" id="PS50076"/>
    </source>
</evidence>
<feature type="binding site" evidence="11">
    <location>
        <position position="199"/>
    </location>
    <ligand>
        <name>Zn(2+)</name>
        <dbReference type="ChEBI" id="CHEBI:29105"/>
        <label>1</label>
    </ligand>
</feature>
<accession>A0A418Q5G8</accession>
<keyword evidence="7 11" id="KW-0346">Stress response</keyword>
<dbReference type="GO" id="GO:0042026">
    <property type="term" value="P:protein refolding"/>
    <property type="evidence" value="ECO:0007669"/>
    <property type="project" value="TreeGrafter"/>
</dbReference>
<comment type="similarity">
    <text evidence="9 11">Belongs to the DnaJ family.</text>
</comment>
<keyword evidence="3 11" id="KW-0479">Metal-binding</keyword>
<dbReference type="InterPro" id="IPR002939">
    <property type="entry name" value="DnaJ_C"/>
</dbReference>
<evidence type="ECO:0000313" key="17">
    <source>
        <dbReference type="Proteomes" id="UP000285278"/>
    </source>
</evidence>
<feature type="region of interest" description="Disordered" evidence="13">
    <location>
        <begin position="146"/>
        <end position="169"/>
    </location>
</feature>
<dbReference type="InterPro" id="IPR001623">
    <property type="entry name" value="DnaJ_domain"/>
</dbReference>
<evidence type="ECO:0000256" key="11">
    <source>
        <dbReference type="HAMAP-Rule" id="MF_01152"/>
    </source>
</evidence>
<evidence type="ECO:0000256" key="9">
    <source>
        <dbReference type="ARBA" id="ARBA00061004"/>
    </source>
</evidence>
<feature type="domain" description="CR-type" evidence="15">
    <location>
        <begin position="183"/>
        <end position="261"/>
    </location>
</feature>
<feature type="binding site" evidence="11">
    <location>
        <position position="249"/>
    </location>
    <ligand>
        <name>Zn(2+)</name>
        <dbReference type="ChEBI" id="CHEBI:29105"/>
        <label>1</label>
    </ligand>
</feature>
<dbReference type="GO" id="GO:0051082">
    <property type="term" value="F:unfolded protein binding"/>
    <property type="evidence" value="ECO:0007669"/>
    <property type="project" value="UniProtKB-UniRule"/>
</dbReference>
<dbReference type="GO" id="GO:0031072">
    <property type="term" value="F:heat shock protein binding"/>
    <property type="evidence" value="ECO:0007669"/>
    <property type="project" value="InterPro"/>
</dbReference>
<evidence type="ECO:0000256" key="5">
    <source>
        <dbReference type="ARBA" id="ARBA00022771"/>
    </source>
</evidence>
<dbReference type="Gene3D" id="2.10.230.10">
    <property type="entry name" value="Heat shock protein DnaJ, cysteine-rich domain"/>
    <property type="match status" value="1"/>
</dbReference>
<dbReference type="InterPro" id="IPR008971">
    <property type="entry name" value="HSP40/DnaJ_pept-bd"/>
</dbReference>
<dbReference type="GO" id="GO:0008270">
    <property type="term" value="F:zinc ion binding"/>
    <property type="evidence" value="ECO:0007669"/>
    <property type="project" value="UniProtKB-UniRule"/>
</dbReference>
<feature type="compositionally biased region" description="Low complexity" evidence="13">
    <location>
        <begin position="152"/>
        <end position="161"/>
    </location>
</feature>
<name>A0A418Q5G8_9CORY</name>
<feature type="binding site" evidence="11">
    <location>
        <position position="252"/>
    </location>
    <ligand>
        <name>Zn(2+)</name>
        <dbReference type="ChEBI" id="CHEBI:29105"/>
        <label>1</label>
    </ligand>
</feature>
<dbReference type="PANTHER" id="PTHR43096:SF54">
    <property type="entry name" value="CHAPERONE PROTEIN DNAJ 1"/>
    <property type="match status" value="1"/>
</dbReference>
<protein>
    <recommendedName>
        <fullName evidence="10 11">Chaperone protein DnaJ</fullName>
    </recommendedName>
</protein>
<dbReference type="GO" id="GO:0005737">
    <property type="term" value="C:cytoplasm"/>
    <property type="evidence" value="ECO:0007669"/>
    <property type="project" value="UniProtKB-SubCell"/>
</dbReference>
<evidence type="ECO:0000259" key="15">
    <source>
        <dbReference type="PROSITE" id="PS51188"/>
    </source>
</evidence>
<dbReference type="Pfam" id="PF00226">
    <property type="entry name" value="DnaJ"/>
    <property type="match status" value="1"/>
</dbReference>
<evidence type="ECO:0000256" key="10">
    <source>
        <dbReference type="ARBA" id="ARBA00067609"/>
    </source>
</evidence>
<dbReference type="Pfam" id="PF01556">
    <property type="entry name" value="DnaJ_C"/>
    <property type="match status" value="1"/>
</dbReference>